<dbReference type="SUPFAM" id="SSF48452">
    <property type="entry name" value="TPR-like"/>
    <property type="match status" value="1"/>
</dbReference>
<evidence type="ECO:0000313" key="1">
    <source>
        <dbReference type="EMBL" id="SFP59065.1"/>
    </source>
</evidence>
<keyword evidence="2" id="KW-1185">Reference proteome</keyword>
<evidence type="ECO:0008006" key="3">
    <source>
        <dbReference type="Google" id="ProtNLM"/>
    </source>
</evidence>
<dbReference type="AlphaFoldDB" id="A0A1I5RKI9"/>
<gene>
    <name evidence="1" type="ORF">SAMN05444277_101299</name>
</gene>
<name>A0A1I5RKI9_9BACT</name>
<dbReference type="InterPro" id="IPR021314">
    <property type="entry name" value="DUF2911"/>
</dbReference>
<organism evidence="1 2">
    <name type="scientific">Parafilimonas terrae</name>
    <dbReference type="NCBI Taxonomy" id="1465490"/>
    <lineage>
        <taxon>Bacteria</taxon>
        <taxon>Pseudomonadati</taxon>
        <taxon>Bacteroidota</taxon>
        <taxon>Chitinophagia</taxon>
        <taxon>Chitinophagales</taxon>
        <taxon>Chitinophagaceae</taxon>
        <taxon>Parafilimonas</taxon>
    </lineage>
</organism>
<accession>A0A1I5RKI9</accession>
<reference evidence="1 2" key="1">
    <citation type="submission" date="2016-10" db="EMBL/GenBank/DDBJ databases">
        <authorList>
            <person name="de Groot N.N."/>
        </authorList>
    </citation>
    <scope>NUCLEOTIDE SEQUENCE [LARGE SCALE GENOMIC DNA]</scope>
    <source>
        <strain evidence="1 2">DSM 28286</strain>
    </source>
</reference>
<dbReference type="InterPro" id="IPR011990">
    <property type="entry name" value="TPR-like_helical_dom_sf"/>
</dbReference>
<dbReference type="Pfam" id="PF11138">
    <property type="entry name" value="DUF2911"/>
    <property type="match status" value="1"/>
</dbReference>
<dbReference type="STRING" id="1465490.SAMN05444277_101299"/>
<sequence>MLLACNFLFAQVPLPQLSPTATVTQNFGVGKITLVYSRPSIKERTLFAENSDLAPLGKLWRTGANAATQLSFTDKVTFGGKNVDTGSYALYTIPGANEWEIILNKGYNNSGTDGYKESDDVARFKVPAENSTDLNVETFTIEFLNIKAESCDLALIWGNTIVVIPITTNFKDKARAGIEAALKTDKKPYWQAASFYYEYDKDYAKALENVNHAIETNKDAFFMYMLKARIQKELGDKTGAKASAEKTIELATTAKNDDYIKQANELLKGL</sequence>
<proteinExistence type="predicted"/>
<evidence type="ECO:0000313" key="2">
    <source>
        <dbReference type="Proteomes" id="UP000199031"/>
    </source>
</evidence>
<dbReference type="EMBL" id="FOXQ01000001">
    <property type="protein sequence ID" value="SFP59065.1"/>
    <property type="molecule type" value="Genomic_DNA"/>
</dbReference>
<dbReference type="Proteomes" id="UP000199031">
    <property type="component" value="Unassembled WGS sequence"/>
</dbReference>
<dbReference type="Gene3D" id="1.25.40.1040">
    <property type="match status" value="1"/>
</dbReference>
<protein>
    <recommendedName>
        <fullName evidence="3">DUF2911 domain-containing protein</fullName>
    </recommendedName>
</protein>